<keyword evidence="2" id="KW-1185">Reference proteome</keyword>
<dbReference type="Proteomes" id="UP000326354">
    <property type="component" value="Chromosome"/>
</dbReference>
<gene>
    <name evidence="1" type="ORF">UABAM_00520</name>
</gene>
<dbReference type="RefSeq" id="WP_173013098.1">
    <property type="nucleotide sequence ID" value="NZ_AP019860.1"/>
</dbReference>
<evidence type="ECO:0000313" key="1">
    <source>
        <dbReference type="EMBL" id="BBM82177.1"/>
    </source>
</evidence>
<evidence type="ECO:0008006" key="3">
    <source>
        <dbReference type="Google" id="ProtNLM"/>
    </source>
</evidence>
<name>A0A5S9F130_UABAM</name>
<protein>
    <recommendedName>
        <fullName evidence="3">Tetratricopeptide repeat protein</fullName>
    </recommendedName>
</protein>
<dbReference type="SUPFAM" id="SSF48452">
    <property type="entry name" value="TPR-like"/>
    <property type="match status" value="1"/>
</dbReference>
<dbReference type="InterPro" id="IPR019734">
    <property type="entry name" value="TPR_rpt"/>
</dbReference>
<organism evidence="1 2">
    <name type="scientific">Uabimicrobium amorphum</name>
    <dbReference type="NCBI Taxonomy" id="2596890"/>
    <lineage>
        <taxon>Bacteria</taxon>
        <taxon>Pseudomonadati</taxon>
        <taxon>Planctomycetota</taxon>
        <taxon>Candidatus Uabimicrobiia</taxon>
        <taxon>Candidatus Uabimicrobiales</taxon>
        <taxon>Candidatus Uabimicrobiaceae</taxon>
        <taxon>Candidatus Uabimicrobium</taxon>
    </lineage>
</organism>
<dbReference type="EMBL" id="AP019860">
    <property type="protein sequence ID" value="BBM82177.1"/>
    <property type="molecule type" value="Genomic_DNA"/>
</dbReference>
<reference evidence="1 2" key="1">
    <citation type="submission" date="2019-08" db="EMBL/GenBank/DDBJ databases">
        <title>Complete genome sequence of Candidatus Uab amorphum.</title>
        <authorList>
            <person name="Shiratori T."/>
            <person name="Suzuki S."/>
            <person name="Kakizawa Y."/>
            <person name="Ishida K."/>
        </authorList>
    </citation>
    <scope>NUCLEOTIDE SEQUENCE [LARGE SCALE GENOMIC DNA]</scope>
    <source>
        <strain evidence="1 2">SRT547</strain>
    </source>
</reference>
<sequence length="152" mass="17467">MLARIVIISVLIGLNSCSFKQHYPNEIVPVGEPSIATQAHFLAGIQEEYSMNWRKAIEHFEKVIAMDSSAPRPHIHLARCLLFLQNISEGVYHLEQAENLASQDDYMLWFDIGSLYHILRMKNNARTCYEKSITIYPLFQKAAFALIELDKI</sequence>
<dbReference type="AlphaFoldDB" id="A0A5S9F130"/>
<dbReference type="Gene3D" id="1.25.40.10">
    <property type="entry name" value="Tetratricopeptide repeat domain"/>
    <property type="match status" value="1"/>
</dbReference>
<dbReference type="InterPro" id="IPR011990">
    <property type="entry name" value="TPR-like_helical_dom_sf"/>
</dbReference>
<accession>A0A5S9F130</accession>
<evidence type="ECO:0000313" key="2">
    <source>
        <dbReference type="Proteomes" id="UP000326354"/>
    </source>
</evidence>
<dbReference type="Pfam" id="PF13181">
    <property type="entry name" value="TPR_8"/>
    <property type="match status" value="1"/>
</dbReference>
<dbReference type="SMART" id="SM00028">
    <property type="entry name" value="TPR"/>
    <property type="match status" value="3"/>
</dbReference>
<proteinExistence type="predicted"/>
<dbReference type="KEGG" id="uam:UABAM_00520"/>